<dbReference type="Proteomes" id="UP001501729">
    <property type="component" value="Unassembled WGS sequence"/>
</dbReference>
<evidence type="ECO:0000313" key="3">
    <source>
        <dbReference type="Proteomes" id="UP001501729"/>
    </source>
</evidence>
<comment type="caution">
    <text evidence="2">The sequence shown here is derived from an EMBL/GenBank/DDBJ whole genome shotgun (WGS) entry which is preliminary data.</text>
</comment>
<accession>A0AAV3UHX6</accession>
<feature type="region of interest" description="Disordered" evidence="1">
    <location>
        <begin position="130"/>
        <end position="167"/>
    </location>
</feature>
<keyword evidence="3" id="KW-1185">Reference proteome</keyword>
<organism evidence="2 3">
    <name type="scientific">Haladaptatus pallidirubidus</name>
    <dbReference type="NCBI Taxonomy" id="1008152"/>
    <lineage>
        <taxon>Archaea</taxon>
        <taxon>Methanobacteriati</taxon>
        <taxon>Methanobacteriota</taxon>
        <taxon>Stenosarchaea group</taxon>
        <taxon>Halobacteria</taxon>
        <taxon>Halobacteriales</taxon>
        <taxon>Haladaptataceae</taxon>
        <taxon>Haladaptatus</taxon>
    </lineage>
</organism>
<feature type="compositionally biased region" description="Basic and acidic residues" evidence="1">
    <location>
        <begin position="156"/>
        <end position="167"/>
    </location>
</feature>
<dbReference type="AlphaFoldDB" id="A0AAV3UHX6"/>
<dbReference type="InterPro" id="IPR017850">
    <property type="entry name" value="Alkaline_phosphatase_core_sf"/>
</dbReference>
<dbReference type="EMBL" id="BAABKX010000008">
    <property type="protein sequence ID" value="GAA5050904.1"/>
    <property type="molecule type" value="Genomic_DNA"/>
</dbReference>
<dbReference type="Gene3D" id="3.40.720.10">
    <property type="entry name" value="Alkaline Phosphatase, subunit A"/>
    <property type="match status" value="1"/>
</dbReference>
<reference evidence="2 3" key="1">
    <citation type="journal article" date="2019" name="Int. J. Syst. Evol. Microbiol.">
        <title>The Global Catalogue of Microorganisms (GCM) 10K type strain sequencing project: providing services to taxonomists for standard genome sequencing and annotation.</title>
        <authorList>
            <consortium name="The Broad Institute Genomics Platform"/>
            <consortium name="The Broad Institute Genome Sequencing Center for Infectious Disease"/>
            <person name="Wu L."/>
            <person name="Ma J."/>
        </authorList>
    </citation>
    <scope>NUCLEOTIDE SEQUENCE [LARGE SCALE GENOMIC DNA]</scope>
    <source>
        <strain evidence="2 3">JCM 17504</strain>
    </source>
</reference>
<evidence type="ECO:0000256" key="1">
    <source>
        <dbReference type="SAM" id="MobiDB-lite"/>
    </source>
</evidence>
<name>A0AAV3UHX6_9EURY</name>
<sequence>MQPHHPFLGPTAEEKFSSFNGNVESRKSALGKSANQNESLHVWEALQNNNISIGTVARAYRESLEEVLPHVKRLVDQIEGKTVVTSDHGNLLGEKPHWINFPKKSRYGHPDFSTSEPLVKVPWLEMPFENRRKIKKDQPKHDSLSDTELADEDNDVSERLEALGYKE</sequence>
<evidence type="ECO:0000313" key="2">
    <source>
        <dbReference type="EMBL" id="GAA5050904.1"/>
    </source>
</evidence>
<feature type="compositionally biased region" description="Basic and acidic residues" evidence="1">
    <location>
        <begin position="130"/>
        <end position="144"/>
    </location>
</feature>
<gene>
    <name evidence="2" type="ORF">GCM10025751_25540</name>
</gene>
<dbReference type="SUPFAM" id="SSF53649">
    <property type="entry name" value="Alkaline phosphatase-like"/>
    <property type="match status" value="1"/>
</dbReference>
<dbReference type="RefSeq" id="WP_345411053.1">
    <property type="nucleotide sequence ID" value="NZ_BAABKX010000008.1"/>
</dbReference>
<proteinExistence type="predicted"/>
<protein>
    <submittedName>
        <fullName evidence="2">Uncharacterized protein</fullName>
    </submittedName>
</protein>